<reference evidence="1" key="1">
    <citation type="submission" date="2022-11" db="EMBL/GenBank/DDBJ databases">
        <authorList>
            <person name="Petersen C."/>
        </authorList>
    </citation>
    <scope>NUCLEOTIDE SEQUENCE</scope>
    <source>
        <strain evidence="1">IBT 19713</strain>
    </source>
</reference>
<dbReference type="EMBL" id="JAPQKS010000002">
    <property type="protein sequence ID" value="KAJ5246403.1"/>
    <property type="molecule type" value="Genomic_DNA"/>
</dbReference>
<dbReference type="SUPFAM" id="SSF63829">
    <property type="entry name" value="Calcium-dependent phosphotriesterase"/>
    <property type="match status" value="1"/>
</dbReference>
<proteinExistence type="predicted"/>
<evidence type="ECO:0000313" key="1">
    <source>
        <dbReference type="EMBL" id="KAJ5246403.1"/>
    </source>
</evidence>
<evidence type="ECO:0008006" key="3">
    <source>
        <dbReference type="Google" id="ProtNLM"/>
    </source>
</evidence>
<dbReference type="GeneID" id="83197986"/>
<dbReference type="InterPro" id="IPR011042">
    <property type="entry name" value="6-blade_b-propeller_TolB-like"/>
</dbReference>
<keyword evidence="2" id="KW-1185">Reference proteome</keyword>
<organism evidence="1 2">
    <name type="scientific">Penicillium chermesinum</name>
    <dbReference type="NCBI Taxonomy" id="63820"/>
    <lineage>
        <taxon>Eukaryota</taxon>
        <taxon>Fungi</taxon>
        <taxon>Dikarya</taxon>
        <taxon>Ascomycota</taxon>
        <taxon>Pezizomycotina</taxon>
        <taxon>Eurotiomycetes</taxon>
        <taxon>Eurotiomycetidae</taxon>
        <taxon>Eurotiales</taxon>
        <taxon>Aspergillaceae</taxon>
        <taxon>Penicillium</taxon>
    </lineage>
</organism>
<sequence length="123" mass="13419">MGKSLCVADSNSTSGRPMRFAPDSLGNIWAFDVKGSVLRRPRLVHHTESGWPDGLQVTKNGYLLVAALGGVDVVDPQTGLLPGKMNTPGDIIFNLERGPRRDDQGMWLLTGRNSIHQVLIKDL</sequence>
<dbReference type="AlphaFoldDB" id="A0A9W9PIR2"/>
<reference evidence="1" key="2">
    <citation type="journal article" date="2023" name="IMA Fungus">
        <title>Comparative genomic study of the Penicillium genus elucidates a diverse pangenome and 15 lateral gene transfer events.</title>
        <authorList>
            <person name="Petersen C."/>
            <person name="Sorensen T."/>
            <person name="Nielsen M.R."/>
            <person name="Sondergaard T.E."/>
            <person name="Sorensen J.L."/>
            <person name="Fitzpatrick D.A."/>
            <person name="Frisvad J.C."/>
            <person name="Nielsen K.L."/>
        </authorList>
    </citation>
    <scope>NUCLEOTIDE SEQUENCE</scope>
    <source>
        <strain evidence="1">IBT 19713</strain>
    </source>
</reference>
<accession>A0A9W9PIR2</accession>
<dbReference type="RefSeq" id="XP_058333824.1">
    <property type="nucleotide sequence ID" value="XM_058470683.1"/>
</dbReference>
<dbReference type="Proteomes" id="UP001150941">
    <property type="component" value="Unassembled WGS sequence"/>
</dbReference>
<gene>
    <name evidence="1" type="ORF">N7468_001386</name>
</gene>
<dbReference type="OrthoDB" id="423498at2759"/>
<dbReference type="Gene3D" id="2.120.10.30">
    <property type="entry name" value="TolB, C-terminal domain"/>
    <property type="match status" value="1"/>
</dbReference>
<protein>
    <recommendedName>
        <fullName evidence="3">SMP-30/Gluconolactonase/LRE-like region domain-containing protein</fullName>
    </recommendedName>
</protein>
<comment type="caution">
    <text evidence="1">The sequence shown here is derived from an EMBL/GenBank/DDBJ whole genome shotgun (WGS) entry which is preliminary data.</text>
</comment>
<evidence type="ECO:0000313" key="2">
    <source>
        <dbReference type="Proteomes" id="UP001150941"/>
    </source>
</evidence>
<name>A0A9W9PIR2_9EURO</name>